<evidence type="ECO:0000259" key="12">
    <source>
        <dbReference type="PROSITE" id="PS51873"/>
    </source>
</evidence>
<dbReference type="InterPro" id="IPR013083">
    <property type="entry name" value="Znf_RING/FYVE/PHD"/>
</dbReference>
<evidence type="ECO:0000256" key="10">
    <source>
        <dbReference type="SAM" id="MobiDB-lite"/>
    </source>
</evidence>
<dbReference type="Proteomes" id="UP000019763">
    <property type="component" value="Unassembled WGS sequence"/>
</dbReference>
<dbReference type="AlphaFoldDB" id="A0A023BBZ0"/>
<dbReference type="GO" id="GO:0008270">
    <property type="term" value="F:zinc ion binding"/>
    <property type="evidence" value="ECO:0007669"/>
    <property type="project" value="UniProtKB-KW"/>
</dbReference>
<evidence type="ECO:0000313" key="14">
    <source>
        <dbReference type="Proteomes" id="UP000019763"/>
    </source>
</evidence>
<keyword evidence="3" id="KW-0808">Transferase</keyword>
<dbReference type="GO" id="GO:0061630">
    <property type="term" value="F:ubiquitin protein ligase activity"/>
    <property type="evidence" value="ECO:0007669"/>
    <property type="project" value="UniProtKB-EC"/>
</dbReference>
<dbReference type="PROSITE" id="PS00518">
    <property type="entry name" value="ZF_RING_1"/>
    <property type="match status" value="1"/>
</dbReference>
<evidence type="ECO:0000259" key="11">
    <source>
        <dbReference type="PROSITE" id="PS50089"/>
    </source>
</evidence>
<dbReference type="PROSITE" id="PS50089">
    <property type="entry name" value="ZF_RING_2"/>
    <property type="match status" value="1"/>
</dbReference>
<comment type="catalytic activity">
    <reaction evidence="1">
        <text>[E2 ubiquitin-conjugating enzyme]-S-ubiquitinyl-L-cysteine + [acceptor protein]-L-lysine = [E2 ubiquitin-conjugating enzyme]-L-cysteine + [acceptor protein]-N(6)-ubiquitinyl-L-lysine.</text>
        <dbReference type="EC" id="2.3.2.31"/>
    </reaction>
</comment>
<keyword evidence="7" id="KW-0833">Ubl conjugation pathway</keyword>
<evidence type="ECO:0000256" key="1">
    <source>
        <dbReference type="ARBA" id="ARBA00001798"/>
    </source>
</evidence>
<keyword evidence="4" id="KW-0479">Metal-binding</keyword>
<dbReference type="InterPro" id="IPR017907">
    <property type="entry name" value="Znf_RING_CS"/>
</dbReference>
<keyword evidence="6 9" id="KW-0863">Zinc-finger</keyword>
<feature type="region of interest" description="Disordered" evidence="10">
    <location>
        <begin position="47"/>
        <end position="80"/>
    </location>
</feature>
<keyword evidence="5" id="KW-0677">Repeat</keyword>
<name>A0A023BBZ0_GRENI</name>
<feature type="region of interest" description="Disordered" evidence="10">
    <location>
        <begin position="609"/>
        <end position="650"/>
    </location>
</feature>
<organism evidence="13 14">
    <name type="scientific">Gregarina niphandrodes</name>
    <name type="common">Septate eugregarine</name>
    <dbReference type="NCBI Taxonomy" id="110365"/>
    <lineage>
        <taxon>Eukaryota</taxon>
        <taxon>Sar</taxon>
        <taxon>Alveolata</taxon>
        <taxon>Apicomplexa</taxon>
        <taxon>Conoidasida</taxon>
        <taxon>Gregarinasina</taxon>
        <taxon>Eugregarinorida</taxon>
        <taxon>Gregarinidae</taxon>
        <taxon>Gregarina</taxon>
    </lineage>
</organism>
<dbReference type="EMBL" id="AFNH02000136">
    <property type="protein sequence ID" value="EZG81600.1"/>
    <property type="molecule type" value="Genomic_DNA"/>
</dbReference>
<evidence type="ECO:0000256" key="2">
    <source>
        <dbReference type="ARBA" id="ARBA00012251"/>
    </source>
</evidence>
<dbReference type="VEuPathDB" id="CryptoDB:GNI_018690"/>
<keyword evidence="14" id="KW-1185">Reference proteome</keyword>
<evidence type="ECO:0000256" key="8">
    <source>
        <dbReference type="ARBA" id="ARBA00022833"/>
    </source>
</evidence>
<dbReference type="RefSeq" id="XP_011134215.1">
    <property type="nucleotide sequence ID" value="XM_011135913.1"/>
</dbReference>
<sequence>MNDSNKNDSCLNGSLTFEFDIEDDDEWYQATCDALGEQDDRLMETADISTQGPLEGRLDGKMSPRNTAEVSTPSDPAGGYNAGSYNASTDERGNFTSVTVATFWDRYVIPTVSDLLLYAENDIRQFFDVVSNSLSKETLGLDTAVICILSAFQWNPEVAIEALLTDPSATLKKAGYVKQKVEPTDPDLEPNICPILYIPCNLFETIPLCGHRISTTAWKKYLESMLSDNRTTFSVKCMFCASPLSQEFIERLLAEDQVAKWRERVVEDMVTKCGWAKYCSGKDCEGLLVHSRKRKYPRGVVLPAADKRKVVEEEVEEEVEETSSLVRRNFAQQERSVAGRLSQVLARNGDVGETGGAEGEHVGDGSQEAAGVDETAVVATAGVEAETAGLADTEPCEADSELTGADSQLAGDGLAVRRKDYTLGEGAQCELCGTVMCFVCGEEDHRPVPCEMMLDWQRRNQEDCPNILWVLINAKNCPQCRHPIEKNQGCMHMTCRCGHQFCWLCLGDWSMHKDNFRCNFYEEEMKVPENQLAAKQKKELQDRASKSLNKLTHHFERYVSHKNGATHAHKSIILELNNMERACKEAGLQNKSNADILYLTSSTMTPQGTAVFGPDTVRPDTVRPDTVRPDTVRPDTVRPDAGKRLGTTSVDTTGQTAELGQVVPFPFFEKMRNAAEQIIRGRRALCYSYVFGFYACWGSSVNEKFLFEDQQGQMERYLDKLQELAESYEFTVGLPFEKYDGYLMDITHLTRVVSVFFDRMVEAFSDELVVKFGPTLKELVNQQS</sequence>
<dbReference type="Gene3D" id="1.20.120.1750">
    <property type="match status" value="1"/>
</dbReference>
<evidence type="ECO:0000256" key="4">
    <source>
        <dbReference type="ARBA" id="ARBA00022723"/>
    </source>
</evidence>
<feature type="compositionally biased region" description="Basic and acidic residues" evidence="10">
    <location>
        <begin position="617"/>
        <end position="643"/>
    </location>
</feature>
<feature type="compositionally biased region" description="Polar residues" evidence="10">
    <location>
        <begin position="64"/>
        <end position="74"/>
    </location>
</feature>
<evidence type="ECO:0000256" key="9">
    <source>
        <dbReference type="PROSITE-ProRule" id="PRU00175"/>
    </source>
</evidence>
<reference evidence="13" key="1">
    <citation type="submission" date="2013-12" db="EMBL/GenBank/DDBJ databases">
        <authorList>
            <person name="Omoto C.K."/>
            <person name="Sibley D."/>
            <person name="Venepally P."/>
            <person name="Hadjithomas M."/>
            <person name="Karamycheva S."/>
            <person name="Brunk B."/>
            <person name="Roos D."/>
            <person name="Caler E."/>
            <person name="Lorenzi H."/>
        </authorList>
    </citation>
    <scope>NUCLEOTIDE SEQUENCE</scope>
</reference>
<feature type="domain" description="RING-type" evidence="12">
    <location>
        <begin position="189"/>
        <end position="522"/>
    </location>
</feature>
<comment type="caution">
    <text evidence="13">The sequence shown here is derived from an EMBL/GenBank/DDBJ whole genome shotgun (WGS) entry which is preliminary data.</text>
</comment>
<evidence type="ECO:0000256" key="5">
    <source>
        <dbReference type="ARBA" id="ARBA00022737"/>
    </source>
</evidence>
<dbReference type="GeneID" id="22910942"/>
<dbReference type="SMART" id="SM00647">
    <property type="entry name" value="IBR"/>
    <property type="match status" value="2"/>
</dbReference>
<dbReference type="Gene3D" id="3.30.40.10">
    <property type="entry name" value="Zinc/RING finger domain, C3HC4 (zinc finger)"/>
    <property type="match status" value="1"/>
</dbReference>
<dbReference type="Pfam" id="PF22191">
    <property type="entry name" value="IBR_1"/>
    <property type="match status" value="1"/>
</dbReference>
<gene>
    <name evidence="13" type="ORF">GNI_018690</name>
</gene>
<dbReference type="InterPro" id="IPR031127">
    <property type="entry name" value="E3_UB_ligase_RBR"/>
</dbReference>
<dbReference type="eggNOG" id="KOG1815">
    <property type="taxonomic scope" value="Eukaryota"/>
</dbReference>
<dbReference type="EC" id="2.3.2.31" evidence="2"/>
<evidence type="ECO:0000313" key="13">
    <source>
        <dbReference type="EMBL" id="EZG81600.1"/>
    </source>
</evidence>
<dbReference type="GO" id="GO:0016567">
    <property type="term" value="P:protein ubiquitination"/>
    <property type="evidence" value="ECO:0007669"/>
    <property type="project" value="InterPro"/>
</dbReference>
<feature type="domain" description="RING-type" evidence="11">
    <location>
        <begin position="477"/>
        <end position="518"/>
    </location>
</feature>
<dbReference type="InterPro" id="IPR002867">
    <property type="entry name" value="IBR_dom"/>
</dbReference>
<dbReference type="InterPro" id="IPR001841">
    <property type="entry name" value="Znf_RING"/>
</dbReference>
<dbReference type="SUPFAM" id="SSF57850">
    <property type="entry name" value="RING/U-box"/>
    <property type="match status" value="1"/>
</dbReference>
<evidence type="ECO:0000256" key="3">
    <source>
        <dbReference type="ARBA" id="ARBA00022679"/>
    </source>
</evidence>
<dbReference type="InterPro" id="IPR044066">
    <property type="entry name" value="TRIAD_supradom"/>
</dbReference>
<protein>
    <recommendedName>
        <fullName evidence="2">RBR-type E3 ubiquitin transferase</fullName>
        <ecNumber evidence="2">2.3.2.31</ecNumber>
    </recommendedName>
</protein>
<evidence type="ECO:0000256" key="6">
    <source>
        <dbReference type="ARBA" id="ARBA00022771"/>
    </source>
</evidence>
<feature type="region of interest" description="Disordered" evidence="10">
    <location>
        <begin position="348"/>
        <end position="369"/>
    </location>
</feature>
<keyword evidence="8" id="KW-0862">Zinc</keyword>
<evidence type="ECO:0000256" key="7">
    <source>
        <dbReference type="ARBA" id="ARBA00022786"/>
    </source>
</evidence>
<dbReference type="PROSITE" id="PS51873">
    <property type="entry name" value="TRIAD"/>
    <property type="match status" value="1"/>
</dbReference>
<dbReference type="PANTHER" id="PTHR11685">
    <property type="entry name" value="RBR FAMILY RING FINGER AND IBR DOMAIN-CONTAINING"/>
    <property type="match status" value="1"/>
</dbReference>
<dbReference type="OrthoDB" id="10009520at2759"/>
<proteinExistence type="predicted"/>
<accession>A0A023BBZ0</accession>